<dbReference type="Proteomes" id="UP000247702">
    <property type="component" value="Unassembled WGS sequence"/>
</dbReference>
<gene>
    <name evidence="3" type="ORF">RCL2_003017300</name>
    <name evidence="2" type="ORF">RclHR1_02360020</name>
</gene>
<dbReference type="InterPro" id="IPR011333">
    <property type="entry name" value="SKP1/BTB/POZ_sf"/>
</dbReference>
<feature type="domain" description="BTB" evidence="1">
    <location>
        <begin position="17"/>
        <end position="118"/>
    </location>
</feature>
<sequence length="225" mass="27195">MEISPNLKQLFNDHYTYDVVLRIDGKIYFAHRVILKYQSGYFLEYFDKSENNDKMKNGNYYIDCSCLINSRKVIKNWYDIIDKEEYKDKKDKIEFYYDYEIFGKFLSYFYGWPVYVRTNEQLFTIAYLAKKFKVTGLTKMMDGLLKYLPTTWQQNDIENWKVTLDICKWLELDQTQLEITNYLRKNEVGLNNINNDIFGQKKRKREEDDMIEKLSDFSSSEDSDS</sequence>
<dbReference type="OrthoDB" id="2316821at2759"/>
<name>A0A2Z6R0X6_9GLOM</name>
<dbReference type="EMBL" id="BLAL01000334">
    <property type="protein sequence ID" value="GET03861.1"/>
    <property type="molecule type" value="Genomic_DNA"/>
</dbReference>
<dbReference type="InterPro" id="IPR051481">
    <property type="entry name" value="BTB-POZ/Galectin-3-binding"/>
</dbReference>
<evidence type="ECO:0000259" key="1">
    <source>
        <dbReference type="PROSITE" id="PS50097"/>
    </source>
</evidence>
<dbReference type="PANTHER" id="PTHR24410">
    <property type="entry name" value="HL07962P-RELATED"/>
    <property type="match status" value="1"/>
</dbReference>
<proteinExistence type="predicted"/>
<dbReference type="SUPFAM" id="SSF54695">
    <property type="entry name" value="POZ domain"/>
    <property type="match status" value="1"/>
</dbReference>
<comment type="caution">
    <text evidence="2">The sequence shown here is derived from an EMBL/GenBank/DDBJ whole genome shotgun (WGS) entry which is preliminary data.</text>
</comment>
<protein>
    <recommendedName>
        <fullName evidence="1">BTB domain-containing protein</fullName>
    </recommendedName>
</protein>
<evidence type="ECO:0000313" key="4">
    <source>
        <dbReference type="Proteomes" id="UP000247702"/>
    </source>
</evidence>
<dbReference type="InterPro" id="IPR000210">
    <property type="entry name" value="BTB/POZ_dom"/>
</dbReference>
<reference evidence="3" key="2">
    <citation type="submission" date="2019-10" db="EMBL/GenBank/DDBJ databases">
        <title>Conservation and host-specific expression of non-tandemly repeated heterogenous ribosome RNA gene in arbuscular mycorrhizal fungi.</title>
        <authorList>
            <person name="Maeda T."/>
            <person name="Kobayashi Y."/>
            <person name="Nakagawa T."/>
            <person name="Ezawa T."/>
            <person name="Yamaguchi K."/>
            <person name="Bino T."/>
            <person name="Nishimoto Y."/>
            <person name="Shigenobu S."/>
            <person name="Kawaguchi M."/>
        </authorList>
    </citation>
    <scope>NUCLEOTIDE SEQUENCE</scope>
    <source>
        <strain evidence="3">HR1</strain>
    </source>
</reference>
<dbReference type="Gene3D" id="3.30.710.10">
    <property type="entry name" value="Potassium Channel Kv1.1, Chain A"/>
    <property type="match status" value="1"/>
</dbReference>
<evidence type="ECO:0000313" key="2">
    <source>
        <dbReference type="EMBL" id="GBB94462.1"/>
    </source>
</evidence>
<dbReference type="Pfam" id="PF00651">
    <property type="entry name" value="BTB"/>
    <property type="match status" value="1"/>
</dbReference>
<evidence type="ECO:0000313" key="3">
    <source>
        <dbReference type="EMBL" id="GET03861.1"/>
    </source>
</evidence>
<dbReference type="Proteomes" id="UP000615446">
    <property type="component" value="Unassembled WGS sequence"/>
</dbReference>
<dbReference type="AlphaFoldDB" id="A0A2Z6R0X6"/>
<organism evidence="2 4">
    <name type="scientific">Rhizophagus clarus</name>
    <dbReference type="NCBI Taxonomy" id="94130"/>
    <lineage>
        <taxon>Eukaryota</taxon>
        <taxon>Fungi</taxon>
        <taxon>Fungi incertae sedis</taxon>
        <taxon>Mucoromycota</taxon>
        <taxon>Glomeromycotina</taxon>
        <taxon>Glomeromycetes</taxon>
        <taxon>Glomerales</taxon>
        <taxon>Glomeraceae</taxon>
        <taxon>Rhizophagus</taxon>
    </lineage>
</organism>
<dbReference type="PANTHER" id="PTHR24410:SF23">
    <property type="entry name" value="BTB DOMAIN-CONTAINING PROTEIN-RELATED"/>
    <property type="match status" value="1"/>
</dbReference>
<keyword evidence="4" id="KW-1185">Reference proteome</keyword>
<dbReference type="SMART" id="SM00225">
    <property type="entry name" value="BTB"/>
    <property type="match status" value="1"/>
</dbReference>
<reference evidence="2 4" key="1">
    <citation type="submission" date="2017-11" db="EMBL/GenBank/DDBJ databases">
        <title>The genome of Rhizophagus clarus HR1 reveals common genetic basis of auxotrophy among arbuscular mycorrhizal fungi.</title>
        <authorList>
            <person name="Kobayashi Y."/>
        </authorList>
    </citation>
    <scope>NUCLEOTIDE SEQUENCE [LARGE SCALE GENOMIC DNA]</scope>
    <source>
        <strain evidence="2 4">HR1</strain>
    </source>
</reference>
<dbReference type="PROSITE" id="PS50097">
    <property type="entry name" value="BTB"/>
    <property type="match status" value="1"/>
</dbReference>
<dbReference type="EMBL" id="BEXD01001513">
    <property type="protein sequence ID" value="GBB94462.1"/>
    <property type="molecule type" value="Genomic_DNA"/>
</dbReference>
<accession>A0A2Z6R0X6</accession>